<accession>K0Q228</accession>
<dbReference type="Proteomes" id="UP000009319">
    <property type="component" value="Unassembled WGS sequence"/>
</dbReference>
<protein>
    <submittedName>
        <fullName evidence="1">Uncharacterized protein</fullName>
    </submittedName>
</protein>
<dbReference type="STRING" id="1211777.BN77_3537"/>
<keyword evidence="2" id="KW-1185">Reference proteome</keyword>
<dbReference type="AlphaFoldDB" id="K0Q228"/>
<proteinExistence type="predicted"/>
<evidence type="ECO:0000313" key="1">
    <source>
        <dbReference type="EMBL" id="CCM76519.1"/>
    </source>
</evidence>
<dbReference type="HOGENOM" id="CLU_2603590_0_0_5"/>
<evidence type="ECO:0000313" key="2">
    <source>
        <dbReference type="Proteomes" id="UP000009319"/>
    </source>
</evidence>
<sequence>MSRTLAWLRADRSSNVDYALISPSASRSRLLKRGMLNTFTLPPLIDNTAEQPSSPGIQLRSSVALILSRPSNVNETFSW</sequence>
<gene>
    <name evidence="1" type="ORF">BN77_3537</name>
</gene>
<name>K0Q228_9HYPH</name>
<dbReference type="EMBL" id="CANI01000024">
    <property type="protein sequence ID" value="CCM76519.1"/>
    <property type="molecule type" value="Genomic_DNA"/>
</dbReference>
<comment type="caution">
    <text evidence="1">The sequence shown here is derived from an EMBL/GenBank/DDBJ whole genome shotgun (WGS) entry which is preliminary data.</text>
</comment>
<organism evidence="1 2">
    <name type="scientific">Rhizobium mesoamericanum STM3625</name>
    <dbReference type="NCBI Taxonomy" id="1211777"/>
    <lineage>
        <taxon>Bacteria</taxon>
        <taxon>Pseudomonadati</taxon>
        <taxon>Pseudomonadota</taxon>
        <taxon>Alphaproteobacteria</taxon>
        <taxon>Hyphomicrobiales</taxon>
        <taxon>Rhizobiaceae</taxon>
        <taxon>Rhizobium/Agrobacterium group</taxon>
        <taxon>Rhizobium</taxon>
    </lineage>
</organism>
<reference evidence="1 2" key="1">
    <citation type="journal article" date="2013" name="Genome Announc.">
        <title>Draft Genome Sequence of Rhizobium mesoamericanum STM3625, a Nitrogen-Fixing Symbiont of Mimosa pudica Isolated in French Guiana (South America).</title>
        <authorList>
            <person name="Moulin L."/>
            <person name="Mornico D."/>
            <person name="Melkonian R."/>
            <person name="Klonowska A."/>
        </authorList>
    </citation>
    <scope>NUCLEOTIDE SEQUENCE [LARGE SCALE GENOMIC DNA]</scope>
    <source>
        <strain evidence="1 2">STM3625</strain>
    </source>
</reference>